<dbReference type="PANTHER" id="PTHR14402:SF10">
    <property type="entry name" value="3CXXC-TYPE DOMAIN-CONTAINING PROTEIN"/>
    <property type="match status" value="1"/>
</dbReference>
<comment type="subcellular location">
    <subcellularLocation>
        <location evidence="1">Membrane</location>
        <topology evidence="1">Single-pass membrane protein</topology>
    </subcellularLocation>
</comment>
<name>A0AAW0WHA5_CHEQU</name>
<dbReference type="EMBL" id="JARKIK010000078">
    <property type="protein sequence ID" value="KAK8726837.1"/>
    <property type="molecule type" value="Genomic_DNA"/>
</dbReference>
<evidence type="ECO:0000256" key="2">
    <source>
        <dbReference type="ARBA" id="ARBA00022692"/>
    </source>
</evidence>
<dbReference type="GO" id="GO:0016020">
    <property type="term" value="C:membrane"/>
    <property type="evidence" value="ECO:0007669"/>
    <property type="project" value="UniProtKB-SubCell"/>
</dbReference>
<evidence type="ECO:0000256" key="1">
    <source>
        <dbReference type="ARBA" id="ARBA00004167"/>
    </source>
</evidence>
<evidence type="ECO:0000313" key="10">
    <source>
        <dbReference type="Proteomes" id="UP001445076"/>
    </source>
</evidence>
<reference evidence="9 10" key="1">
    <citation type="journal article" date="2024" name="BMC Genomics">
        <title>Genome assembly of redclaw crayfish (Cherax quadricarinatus) provides insights into its immune adaptation and hypoxia tolerance.</title>
        <authorList>
            <person name="Liu Z."/>
            <person name="Zheng J."/>
            <person name="Li H."/>
            <person name="Fang K."/>
            <person name="Wang S."/>
            <person name="He J."/>
            <person name="Zhou D."/>
            <person name="Weng S."/>
            <person name="Chi M."/>
            <person name="Gu Z."/>
            <person name="He J."/>
            <person name="Li F."/>
            <person name="Wang M."/>
        </authorList>
    </citation>
    <scope>NUCLEOTIDE SEQUENCE [LARGE SCALE GENOMIC DNA]</scope>
    <source>
        <strain evidence="9">ZL_2023a</strain>
    </source>
</reference>
<evidence type="ECO:0000256" key="3">
    <source>
        <dbReference type="ARBA" id="ARBA00022723"/>
    </source>
</evidence>
<protein>
    <recommendedName>
        <fullName evidence="8">3CxxC-type domain-containing protein</fullName>
    </recommendedName>
</protein>
<dbReference type="AlphaFoldDB" id="A0AAW0WHA5"/>
<evidence type="ECO:0000256" key="5">
    <source>
        <dbReference type="ARBA" id="ARBA00022833"/>
    </source>
</evidence>
<evidence type="ECO:0000256" key="6">
    <source>
        <dbReference type="ARBA" id="ARBA00022989"/>
    </source>
</evidence>
<keyword evidence="6" id="KW-1133">Transmembrane helix</keyword>
<evidence type="ECO:0000256" key="4">
    <source>
        <dbReference type="ARBA" id="ARBA00022771"/>
    </source>
</evidence>
<keyword evidence="4" id="KW-0863">Zinc-finger</keyword>
<gene>
    <name evidence="9" type="ORF">OTU49_010085</name>
</gene>
<dbReference type="SMART" id="SM01328">
    <property type="entry name" value="zf-3CxxC"/>
    <property type="match status" value="1"/>
</dbReference>
<dbReference type="InterPro" id="IPR026096">
    <property type="entry name" value="R-trans_p"/>
</dbReference>
<organism evidence="9 10">
    <name type="scientific">Cherax quadricarinatus</name>
    <name type="common">Australian red claw crayfish</name>
    <dbReference type="NCBI Taxonomy" id="27406"/>
    <lineage>
        <taxon>Eukaryota</taxon>
        <taxon>Metazoa</taxon>
        <taxon>Ecdysozoa</taxon>
        <taxon>Arthropoda</taxon>
        <taxon>Crustacea</taxon>
        <taxon>Multicrustacea</taxon>
        <taxon>Malacostraca</taxon>
        <taxon>Eumalacostraca</taxon>
        <taxon>Eucarida</taxon>
        <taxon>Decapoda</taxon>
        <taxon>Pleocyemata</taxon>
        <taxon>Astacidea</taxon>
        <taxon>Parastacoidea</taxon>
        <taxon>Parastacidae</taxon>
        <taxon>Cherax</taxon>
    </lineage>
</organism>
<comment type="caution">
    <text evidence="9">The sequence shown here is derived from an EMBL/GenBank/DDBJ whole genome shotgun (WGS) entry which is preliminary data.</text>
</comment>
<feature type="domain" description="3CxxC-type" evidence="8">
    <location>
        <begin position="165"/>
        <end position="275"/>
    </location>
</feature>
<dbReference type="Proteomes" id="UP001445076">
    <property type="component" value="Unassembled WGS sequence"/>
</dbReference>
<evidence type="ECO:0000313" key="9">
    <source>
        <dbReference type="EMBL" id="KAK8726837.1"/>
    </source>
</evidence>
<accession>A0AAW0WHA5</accession>
<keyword evidence="2" id="KW-0812">Transmembrane</keyword>
<dbReference type="GO" id="GO:0051205">
    <property type="term" value="P:protein insertion into membrane"/>
    <property type="evidence" value="ECO:0007669"/>
    <property type="project" value="TreeGrafter"/>
</dbReference>
<keyword evidence="5" id="KW-0862">Zinc</keyword>
<dbReference type="GO" id="GO:0031849">
    <property type="term" value="F:olfactory receptor binding"/>
    <property type="evidence" value="ECO:0007669"/>
    <property type="project" value="TreeGrafter"/>
</dbReference>
<evidence type="ECO:0000256" key="7">
    <source>
        <dbReference type="ARBA" id="ARBA00023136"/>
    </source>
</evidence>
<keyword evidence="3" id="KW-0479">Metal-binding</keyword>
<dbReference type="PANTHER" id="PTHR14402">
    <property type="entry name" value="RECEPTOR TRANSPORTING PROTEIN"/>
    <property type="match status" value="1"/>
</dbReference>
<dbReference type="InterPro" id="IPR027377">
    <property type="entry name" value="ZAR1/RTP1-5-like_Znf-3CxxC"/>
</dbReference>
<dbReference type="GO" id="GO:0008270">
    <property type="term" value="F:zinc ion binding"/>
    <property type="evidence" value="ECO:0007669"/>
    <property type="project" value="UniProtKB-KW"/>
</dbReference>
<keyword evidence="7" id="KW-0472">Membrane</keyword>
<evidence type="ECO:0000259" key="8">
    <source>
        <dbReference type="SMART" id="SM01328"/>
    </source>
</evidence>
<dbReference type="Pfam" id="PF13695">
    <property type="entry name" value="Zn_ribbon_3CxxC"/>
    <property type="match status" value="1"/>
</dbReference>
<proteinExistence type="predicted"/>
<dbReference type="GO" id="GO:0006612">
    <property type="term" value="P:protein targeting to membrane"/>
    <property type="evidence" value="ECO:0007669"/>
    <property type="project" value="TreeGrafter"/>
</dbReference>
<keyword evidence="10" id="KW-1185">Reference proteome</keyword>
<sequence>MLKSRRDKVNMSMSRSLLVGEKACQLMPLACFPLQLPTMLCLGQPLPTRNPWSITSSFGSIHPHLPSAYSVVGVPRLPTMGVMQKTAPDTLPPAQCPTVPLPQLSRASFHVGYYVPPSVEPGDPYGGLEQVWNQHFESLFMNLPNMWTFGPIDDIPAGWSIFKDMAKVRFSCQRCSHGWTSMYGLVIFYYQWDLSINQGNVRFLLTGQKCNQCCPPGFETPMWYPEEAQKVKTNLYHEVAGRVYHLQTPPLIRDRRHGRPRHQHNSTMCEACHQGLCKTTRPTSL</sequence>